<gene>
    <name evidence="3" type="ordered locus">Acear_0068</name>
</gene>
<keyword evidence="4" id="KW-1185">Reference proteome</keyword>
<dbReference type="PANTHER" id="PTHR31157:SF1">
    <property type="entry name" value="SCP DOMAIN-CONTAINING PROTEIN"/>
    <property type="match status" value="1"/>
</dbReference>
<evidence type="ECO:0000259" key="2">
    <source>
        <dbReference type="Pfam" id="PF00188"/>
    </source>
</evidence>
<evidence type="ECO:0000313" key="4">
    <source>
        <dbReference type="Proteomes" id="UP000001661"/>
    </source>
</evidence>
<dbReference type="PANTHER" id="PTHR31157">
    <property type="entry name" value="SCP DOMAIN-CONTAINING PROTEIN"/>
    <property type="match status" value="1"/>
</dbReference>
<dbReference type="InterPro" id="IPR014044">
    <property type="entry name" value="CAP_dom"/>
</dbReference>
<feature type="compositionally biased region" description="Acidic residues" evidence="1">
    <location>
        <begin position="91"/>
        <end position="103"/>
    </location>
</feature>
<evidence type="ECO:0000313" key="3">
    <source>
        <dbReference type="EMBL" id="ADL11619.1"/>
    </source>
</evidence>
<dbReference type="SUPFAM" id="SSF55797">
    <property type="entry name" value="PR-1-like"/>
    <property type="match status" value="1"/>
</dbReference>
<dbReference type="OrthoDB" id="9783944at2"/>
<dbReference type="Gene3D" id="3.40.33.10">
    <property type="entry name" value="CAP"/>
    <property type="match status" value="1"/>
</dbReference>
<dbReference type="CDD" id="cd05379">
    <property type="entry name" value="CAP_bacterial"/>
    <property type="match status" value="1"/>
</dbReference>
<dbReference type="AlphaFoldDB" id="D9QST1"/>
<evidence type="ECO:0000256" key="1">
    <source>
        <dbReference type="SAM" id="MobiDB-lite"/>
    </source>
</evidence>
<proteinExistence type="predicted"/>
<dbReference type="EMBL" id="CP002105">
    <property type="protein sequence ID" value="ADL11619.1"/>
    <property type="molecule type" value="Genomic_DNA"/>
</dbReference>
<organism evidence="3 4">
    <name type="scientific">Acetohalobium arabaticum (strain ATCC 49924 / DSM 5501 / Z-7288)</name>
    <dbReference type="NCBI Taxonomy" id="574087"/>
    <lineage>
        <taxon>Bacteria</taxon>
        <taxon>Bacillati</taxon>
        <taxon>Bacillota</taxon>
        <taxon>Clostridia</taxon>
        <taxon>Halanaerobiales</taxon>
        <taxon>Halobacteroidaceae</taxon>
        <taxon>Acetohalobium</taxon>
    </lineage>
</organism>
<dbReference type="RefSeq" id="WP_013277066.1">
    <property type="nucleotide sequence ID" value="NC_014378.1"/>
</dbReference>
<name>D9QST1_ACEAZ</name>
<dbReference type="KEGG" id="aar:Acear_0068"/>
<feature type="domain" description="SCP" evidence="2">
    <location>
        <begin position="136"/>
        <end position="249"/>
    </location>
</feature>
<accession>D9QST1</accession>
<protein>
    <submittedName>
        <fullName evidence="3">SCP-like extracellular</fullName>
    </submittedName>
</protein>
<reference evidence="3 4" key="1">
    <citation type="journal article" date="2010" name="Stand. Genomic Sci.">
        <title>Complete genome sequence of Acetohalobium arabaticum type strain (Z-7288).</title>
        <authorList>
            <person name="Sikorski J."/>
            <person name="Lapidus A."/>
            <person name="Chertkov O."/>
            <person name="Lucas S."/>
            <person name="Copeland A."/>
            <person name="Glavina Del Rio T."/>
            <person name="Nolan M."/>
            <person name="Tice H."/>
            <person name="Cheng J.F."/>
            <person name="Han C."/>
            <person name="Brambilla E."/>
            <person name="Pitluck S."/>
            <person name="Liolios K."/>
            <person name="Ivanova N."/>
            <person name="Mavromatis K."/>
            <person name="Mikhailova N."/>
            <person name="Pati A."/>
            <person name="Bruce D."/>
            <person name="Detter C."/>
            <person name="Tapia R."/>
            <person name="Goodwin L."/>
            <person name="Chen A."/>
            <person name="Palaniappan K."/>
            <person name="Land M."/>
            <person name="Hauser L."/>
            <person name="Chang Y.J."/>
            <person name="Jeffries C.D."/>
            <person name="Rohde M."/>
            <person name="Goker M."/>
            <person name="Spring S."/>
            <person name="Woyke T."/>
            <person name="Bristow J."/>
            <person name="Eisen J.A."/>
            <person name="Markowitz V."/>
            <person name="Hugenholtz P."/>
            <person name="Kyrpides N.C."/>
            <person name="Klenk H.P."/>
        </authorList>
    </citation>
    <scope>NUCLEOTIDE SEQUENCE [LARGE SCALE GENOMIC DNA]</scope>
    <source>
        <strain evidence="4">ATCC 49924 / DSM 5501 / Z-7288</strain>
    </source>
</reference>
<dbReference type="HOGENOM" id="CLU_1092475_0_0_9"/>
<dbReference type="Proteomes" id="UP000001661">
    <property type="component" value="Chromosome"/>
</dbReference>
<sequence>MRGDKYIASLLIIVLLLPSLMVLFWTGPVYAVSGLDNLESNSSFLSVLKGLVALFILNKIIGNGDSASAEPPQEDDPTPIDNGDNNSEDNVVIEEPGDNEDSSYSDQKDNSSTDETATDWTEMEVTSMTSAEAEMLQLLNQERTQRGLEPLQVDLRLVQVARAKSQNMIDEDYFAHQSPTLGSPFDMMQALNISYDFAGENIAGAGTVARAHKHLMESPGHRENILRPRFTHVGIGIIEGGPYGMMFSQEFIDK</sequence>
<dbReference type="InterPro" id="IPR035940">
    <property type="entry name" value="CAP_sf"/>
</dbReference>
<dbReference type="eggNOG" id="COG2340">
    <property type="taxonomic scope" value="Bacteria"/>
</dbReference>
<feature type="region of interest" description="Disordered" evidence="1">
    <location>
        <begin position="66"/>
        <end position="120"/>
    </location>
</feature>
<dbReference type="Pfam" id="PF00188">
    <property type="entry name" value="CAP"/>
    <property type="match status" value="1"/>
</dbReference>